<dbReference type="Gene3D" id="3.40.50.1220">
    <property type="entry name" value="TPP-binding domain"/>
    <property type="match status" value="1"/>
</dbReference>
<evidence type="ECO:0000259" key="10">
    <source>
        <dbReference type="Pfam" id="PF16582"/>
    </source>
</evidence>
<feature type="domain" description="Menaquinone biosynthesis protein MenD middle" evidence="10">
    <location>
        <begin position="236"/>
        <end position="373"/>
    </location>
</feature>
<feature type="domain" description="Thiamine pyrophosphate enzyme N-terminal TPP-binding" evidence="9">
    <location>
        <begin position="8"/>
        <end position="121"/>
    </location>
</feature>
<dbReference type="Proteomes" id="UP001165366">
    <property type="component" value="Unassembled WGS sequence"/>
</dbReference>
<dbReference type="HAMAP" id="MF_01659">
    <property type="entry name" value="MenD"/>
    <property type="match status" value="1"/>
</dbReference>
<gene>
    <name evidence="7 11" type="primary">menD</name>
    <name evidence="11" type="ORF">L6773_10990</name>
</gene>
<keyword evidence="12" id="KW-1185">Reference proteome</keyword>
<comment type="cofactor">
    <cofactor evidence="7">
        <name>Mg(2+)</name>
        <dbReference type="ChEBI" id="CHEBI:18420"/>
    </cofactor>
    <cofactor evidence="7">
        <name>Mn(2+)</name>
        <dbReference type="ChEBI" id="CHEBI:29035"/>
    </cofactor>
</comment>
<dbReference type="InterPro" id="IPR012001">
    <property type="entry name" value="Thiamin_PyroP_enz_TPP-bd_dom"/>
</dbReference>
<evidence type="ECO:0000259" key="9">
    <source>
        <dbReference type="Pfam" id="PF02776"/>
    </source>
</evidence>
<evidence type="ECO:0000256" key="5">
    <source>
        <dbReference type="ARBA" id="ARBA00023052"/>
    </source>
</evidence>
<dbReference type="SUPFAM" id="SSF52518">
    <property type="entry name" value="Thiamin diphosphate-binding fold (THDP-binding)"/>
    <property type="match status" value="2"/>
</dbReference>
<evidence type="ECO:0000256" key="3">
    <source>
        <dbReference type="ARBA" id="ARBA00022723"/>
    </source>
</evidence>
<dbReference type="SUPFAM" id="SSF52467">
    <property type="entry name" value="DHS-like NAD/FAD-binding domain"/>
    <property type="match status" value="1"/>
</dbReference>
<comment type="caution">
    <text evidence="11">The sequence shown here is derived from an EMBL/GenBank/DDBJ whole genome shotgun (WGS) entry which is preliminary data.</text>
</comment>
<keyword evidence="6 7" id="KW-0464">Manganese</keyword>
<dbReference type="PANTHER" id="PTHR42916">
    <property type="entry name" value="2-SUCCINYL-5-ENOLPYRUVYL-6-HYDROXY-3-CYCLOHEXENE-1-CARBOXYLATE SYNTHASE"/>
    <property type="match status" value="1"/>
</dbReference>
<sequence length="566" mass="62800">MSDNLTWSATLLHNLYENGVRHAIISPGSRSTPLTLASAIHPGIQKRVVLDERSAAFIALGIGKSTGMPAVLICTSGTAVANYMPAVVEAKESGVPMILLTADRPPKLRNLGSSQTVDQIKLFGDQTVFFHEAGEPVDDEEDLKRVAYLAKQAVDFSRDIGGAAQINLAFRKPLEPTTESFQKEKQRLEEITVIQDFEPTTNRSEITLDDEVINLLSSSTRPLLISGPSDPRHDLSSQINKMAAHLNAPVLAEPGSQFSDAEHQIKRFDQFIRNPETRSNLQPDLIVRFGDQPYSSSLLWVLEACNEVPVIHITARRQTQDHAMSVLHKIVCQKHDTINHGDLSPRSSETWMNEWRSLDESVLKLLDEKIKNQTELTDGGIFNYFSDQLSEDWNVILSNSLPARDMLTFGQSRKHQFVNRGAAGIDGVLSTALGIHFSSPNPTCSFIGDLAFLHDSNALYTLQQVSDQAFVVIVINNQGGNIFRMLPIYRKEDRAVPEDIYQTYFQTPQKTDLSHLARASGIDYQNIDSLNALQDIKINDIGGAKIIECVTDAKGSMDLRIDLLKS</sequence>
<reference evidence="11" key="2">
    <citation type="submission" date="2024-05" db="EMBL/GenBank/DDBJ databases">
        <title>Rhodohalobacter halophilus gen. nov., sp. nov., a moderately halophilic member of the family Balneolaceae.</title>
        <authorList>
            <person name="Xia J."/>
        </authorList>
    </citation>
    <scope>NUCLEOTIDE SEQUENCE</scope>
    <source>
        <strain evidence="11">WB101</strain>
    </source>
</reference>
<dbReference type="NCBIfam" id="TIGR00173">
    <property type="entry name" value="menD"/>
    <property type="match status" value="1"/>
</dbReference>
<proteinExistence type="inferred from homology"/>
<dbReference type="Pfam" id="PF02775">
    <property type="entry name" value="TPP_enzyme_C"/>
    <property type="match status" value="1"/>
</dbReference>
<dbReference type="EMBL" id="JAKLWS010000012">
    <property type="protein sequence ID" value="MCG2589096.1"/>
    <property type="molecule type" value="Genomic_DNA"/>
</dbReference>
<evidence type="ECO:0000256" key="2">
    <source>
        <dbReference type="ARBA" id="ARBA00022679"/>
    </source>
</evidence>
<evidence type="ECO:0000313" key="11">
    <source>
        <dbReference type="EMBL" id="MCG2589096.1"/>
    </source>
</evidence>
<comment type="pathway">
    <text evidence="7">Quinol/quinone metabolism; menaquinone biosynthesis.</text>
</comment>
<comment type="pathway">
    <text evidence="7">Quinol/quinone metabolism; 1,4-dihydroxy-2-naphthoate biosynthesis; 1,4-dihydroxy-2-naphthoate from chorismate: step 2/7.</text>
</comment>
<comment type="cofactor">
    <cofactor evidence="7">
        <name>thiamine diphosphate</name>
        <dbReference type="ChEBI" id="CHEBI:58937"/>
    </cofactor>
    <text evidence="7">Binds 1 thiamine pyrophosphate per subunit.</text>
</comment>
<protein>
    <recommendedName>
        <fullName evidence="7">2-succinyl-5-enolpyruvyl-6-hydroxy-3-cyclohexene-1-carboxylate synthase</fullName>
        <shortName evidence="7">SEPHCHC synthase</shortName>
        <ecNumber evidence="7">2.2.1.9</ecNumber>
    </recommendedName>
    <alternativeName>
        <fullName evidence="7">Menaquinone biosynthesis protein MenD</fullName>
    </alternativeName>
</protein>
<keyword evidence="1 7" id="KW-0474">Menaquinone biosynthesis</keyword>
<dbReference type="EC" id="2.2.1.9" evidence="7"/>
<comment type="subunit">
    <text evidence="7">Homodimer.</text>
</comment>
<keyword evidence="5 7" id="KW-0786">Thiamine pyrophosphate</keyword>
<feature type="domain" description="Thiamine pyrophosphate enzyme TPP-binding" evidence="8">
    <location>
        <begin position="412"/>
        <end position="533"/>
    </location>
</feature>
<evidence type="ECO:0000256" key="1">
    <source>
        <dbReference type="ARBA" id="ARBA00022428"/>
    </source>
</evidence>
<dbReference type="InterPro" id="IPR029061">
    <property type="entry name" value="THDP-binding"/>
</dbReference>
<dbReference type="Gene3D" id="3.40.50.970">
    <property type="match status" value="2"/>
</dbReference>
<dbReference type="InterPro" id="IPR004433">
    <property type="entry name" value="MenaQ_synth_MenD"/>
</dbReference>
<dbReference type="InterPro" id="IPR011766">
    <property type="entry name" value="TPP_enzyme_TPP-bd"/>
</dbReference>
<dbReference type="CDD" id="cd07037">
    <property type="entry name" value="TPP_PYR_MenD"/>
    <property type="match status" value="1"/>
</dbReference>
<keyword evidence="2 7" id="KW-0808">Transferase</keyword>
<keyword evidence="4 7" id="KW-0460">Magnesium</keyword>
<reference evidence="11" key="1">
    <citation type="submission" date="2022-01" db="EMBL/GenBank/DDBJ databases">
        <authorList>
            <person name="Wang Y."/>
        </authorList>
    </citation>
    <scope>NUCLEOTIDE SEQUENCE</scope>
    <source>
        <strain evidence="11">WB101</strain>
    </source>
</reference>
<evidence type="ECO:0000256" key="6">
    <source>
        <dbReference type="ARBA" id="ARBA00023211"/>
    </source>
</evidence>
<dbReference type="RefSeq" id="WP_237854381.1">
    <property type="nucleotide sequence ID" value="NZ_JAKLWS010000012.1"/>
</dbReference>
<evidence type="ECO:0000256" key="4">
    <source>
        <dbReference type="ARBA" id="ARBA00022842"/>
    </source>
</evidence>
<dbReference type="GO" id="GO:0070204">
    <property type="term" value="F:2-succinyl-5-enolpyruvyl-6-hydroxy-3-cyclohexene-1-carboxylic-acid synthase activity"/>
    <property type="evidence" value="ECO:0007669"/>
    <property type="project" value="UniProtKB-EC"/>
</dbReference>
<dbReference type="CDD" id="cd02009">
    <property type="entry name" value="TPP_SHCHC_synthase"/>
    <property type="match status" value="1"/>
</dbReference>
<evidence type="ECO:0000256" key="7">
    <source>
        <dbReference type="HAMAP-Rule" id="MF_01659"/>
    </source>
</evidence>
<name>A0ABS9KE35_9BACT</name>
<keyword evidence="3 7" id="KW-0479">Metal-binding</keyword>
<dbReference type="Pfam" id="PF16582">
    <property type="entry name" value="TPP_enzyme_M_2"/>
    <property type="match status" value="1"/>
</dbReference>
<dbReference type="PANTHER" id="PTHR42916:SF1">
    <property type="entry name" value="PROTEIN PHYLLO, CHLOROPLASTIC"/>
    <property type="match status" value="1"/>
</dbReference>
<evidence type="ECO:0000313" key="12">
    <source>
        <dbReference type="Proteomes" id="UP001165366"/>
    </source>
</evidence>
<evidence type="ECO:0000259" key="8">
    <source>
        <dbReference type="Pfam" id="PF02775"/>
    </source>
</evidence>
<accession>A0ABS9KE35</accession>
<dbReference type="Pfam" id="PF02776">
    <property type="entry name" value="TPP_enzyme_N"/>
    <property type="match status" value="1"/>
</dbReference>
<dbReference type="PIRSF" id="PIRSF004983">
    <property type="entry name" value="MenD"/>
    <property type="match status" value="1"/>
</dbReference>
<dbReference type="InterPro" id="IPR032264">
    <property type="entry name" value="MenD_middle"/>
</dbReference>
<organism evidence="11 12">
    <name type="scientific">Rhodohalobacter sulfatireducens</name>
    <dbReference type="NCBI Taxonomy" id="2911366"/>
    <lineage>
        <taxon>Bacteria</taxon>
        <taxon>Pseudomonadati</taxon>
        <taxon>Balneolota</taxon>
        <taxon>Balneolia</taxon>
        <taxon>Balneolales</taxon>
        <taxon>Balneolaceae</taxon>
        <taxon>Rhodohalobacter</taxon>
    </lineage>
</organism>
<comment type="function">
    <text evidence="7">Catalyzes the thiamine diphosphate-dependent decarboxylation of 2-oxoglutarate and the subsequent addition of the resulting succinic semialdehyde-thiamine pyrophosphate anion to isochorismate to yield 2-succinyl-5-enolpyruvyl-6-hydroxy-3-cyclohexene-1-carboxylate (SEPHCHC).</text>
</comment>
<comment type="catalytic activity">
    <reaction evidence="7">
        <text>isochorismate + 2-oxoglutarate + H(+) = 5-enolpyruvoyl-6-hydroxy-2-succinyl-cyclohex-3-ene-1-carboxylate + CO2</text>
        <dbReference type="Rhea" id="RHEA:25593"/>
        <dbReference type="ChEBI" id="CHEBI:15378"/>
        <dbReference type="ChEBI" id="CHEBI:16526"/>
        <dbReference type="ChEBI" id="CHEBI:16810"/>
        <dbReference type="ChEBI" id="CHEBI:29780"/>
        <dbReference type="ChEBI" id="CHEBI:58818"/>
        <dbReference type="EC" id="2.2.1.9"/>
    </reaction>
</comment>
<dbReference type="InterPro" id="IPR029035">
    <property type="entry name" value="DHS-like_NAD/FAD-binding_dom"/>
</dbReference>
<comment type="similarity">
    <text evidence="7">Belongs to the TPP enzyme family. MenD subfamily.</text>
</comment>